<accession>L9ZWH1</accession>
<organism evidence="6 7">
    <name type="scientific">Natrialba hulunbeirensis JCM 10989</name>
    <dbReference type="NCBI Taxonomy" id="1227493"/>
    <lineage>
        <taxon>Archaea</taxon>
        <taxon>Methanobacteriati</taxon>
        <taxon>Methanobacteriota</taxon>
        <taxon>Stenosarchaea group</taxon>
        <taxon>Halobacteria</taxon>
        <taxon>Halobacteriales</taxon>
        <taxon>Natrialbaceae</taxon>
        <taxon>Natrialba</taxon>
    </lineage>
</organism>
<dbReference type="InterPro" id="IPR013373">
    <property type="entry name" value="Flagellin/pilin_N_arc"/>
</dbReference>
<evidence type="ECO:0000256" key="5">
    <source>
        <dbReference type="SAM" id="Phobius"/>
    </source>
</evidence>
<evidence type="ECO:0000313" key="7">
    <source>
        <dbReference type="Proteomes" id="UP000011519"/>
    </source>
</evidence>
<keyword evidence="6" id="KW-0966">Cell projection</keyword>
<keyword evidence="6" id="KW-0282">Flagellum</keyword>
<dbReference type="GO" id="GO:0005198">
    <property type="term" value="F:structural molecule activity"/>
    <property type="evidence" value="ECO:0007669"/>
    <property type="project" value="InterPro"/>
</dbReference>
<comment type="subcellular location">
    <subcellularLocation>
        <location evidence="1 4">Archaeal flagellum</location>
    </subcellularLocation>
</comment>
<keyword evidence="6" id="KW-0969">Cilium</keyword>
<evidence type="ECO:0000256" key="1">
    <source>
        <dbReference type="ARBA" id="ARBA00004618"/>
    </source>
</evidence>
<keyword evidence="3 4" id="KW-0974">Archaeal flagellum</keyword>
<dbReference type="EMBL" id="AOIM01000035">
    <property type="protein sequence ID" value="ELY90416.1"/>
    <property type="molecule type" value="Genomic_DNA"/>
</dbReference>
<dbReference type="PANTHER" id="PTHR35903">
    <property type="entry name" value="FLAGELLIN B1"/>
    <property type="match status" value="1"/>
</dbReference>
<feature type="transmembrane region" description="Helical" evidence="5">
    <location>
        <begin position="12"/>
        <end position="36"/>
    </location>
</feature>
<keyword evidence="5" id="KW-0472">Membrane</keyword>
<keyword evidence="5" id="KW-1133">Transmembrane helix</keyword>
<dbReference type="Pfam" id="PF01917">
    <property type="entry name" value="Flagellin_arch-type"/>
    <property type="match status" value="1"/>
</dbReference>
<dbReference type="STRING" id="1227493.C483_12928"/>
<evidence type="ECO:0000256" key="2">
    <source>
        <dbReference type="ARBA" id="ARBA00010256"/>
    </source>
</evidence>
<dbReference type="InterPro" id="IPR002774">
    <property type="entry name" value="Flagellin_arc-type"/>
</dbReference>
<sequence length="481" mass="50817">MFERITDDDRGQVGIGTLIVFIAMVLVAAIAAGVLINTAGFLQTQAEATGEESTSQVSDRLQIVSESGSVAPTSLQSDLDFDIESGQEEITFLVGIDEADDNSANLEGEEFTLSLATAATEGFEDTVIGQFPESDEGDAVEVTFTGIPDTTTDADDLVATLDSDNLQAQTLDDVDTTNSENNGFEEVGDGDNSEIGTDLDDGEVYAFVELDSSEFDVDEVENDLAVRLTDQDRTQGDTIGVANDPSQEDLSDAFEGLDSELTIGDTLGGGDYVTQGDDSLFGDADHTEDDEANVDSTDIIVGFEIGELPITSDGENEGSYALEVIGVDDDGDGTNPVVVDFELDAADDGSLVGVDATDGEPVSIENRVDEIQFVTATAPGSNPIDLEQTSVQFIGEQGADSVAISEAQNVNNIQGVTDGVLTDSTDRAEVTFRVVGEIDEYNRLTEGERLSVIFTTDSGATTEAELRVPTTITNDDESVRL</sequence>
<dbReference type="Proteomes" id="UP000011519">
    <property type="component" value="Unassembled WGS sequence"/>
</dbReference>
<dbReference type="RefSeq" id="WP_006653761.1">
    <property type="nucleotide sequence ID" value="NZ_AOIM01000035.1"/>
</dbReference>
<proteinExistence type="inferred from homology"/>
<dbReference type="PANTHER" id="PTHR35903:SF1">
    <property type="entry name" value="FLAGELLIN B1"/>
    <property type="match status" value="1"/>
</dbReference>
<comment type="function">
    <text evidence="4">Flagellin is the subunit protein which polymerizes to form the filaments of archaeal flagella.</text>
</comment>
<gene>
    <name evidence="6" type="ORF">C483_12928</name>
</gene>
<comment type="similarity">
    <text evidence="2 4">Belongs to the archaeal flagellin family.</text>
</comment>
<keyword evidence="7" id="KW-1185">Reference proteome</keyword>
<dbReference type="PATRIC" id="fig|1227493.4.peg.2590"/>
<name>L9ZWH1_9EURY</name>
<dbReference type="GO" id="GO:0097588">
    <property type="term" value="P:archaeal or bacterial-type flagellum-dependent cell motility"/>
    <property type="evidence" value="ECO:0007669"/>
    <property type="project" value="InterPro"/>
</dbReference>
<reference evidence="6 7" key="1">
    <citation type="journal article" date="2014" name="PLoS Genet.">
        <title>Phylogenetically driven sequencing of extremely halophilic archaea reveals strategies for static and dynamic osmo-response.</title>
        <authorList>
            <person name="Becker E.A."/>
            <person name="Seitzer P.M."/>
            <person name="Tritt A."/>
            <person name="Larsen D."/>
            <person name="Krusor M."/>
            <person name="Yao A.I."/>
            <person name="Wu D."/>
            <person name="Madern D."/>
            <person name="Eisen J.A."/>
            <person name="Darling A.E."/>
            <person name="Facciotti M.T."/>
        </authorList>
    </citation>
    <scope>NUCLEOTIDE SEQUENCE [LARGE SCALE GENOMIC DNA]</scope>
    <source>
        <strain evidence="6 7">JCM 10989</strain>
    </source>
</reference>
<dbReference type="GO" id="GO:0097589">
    <property type="term" value="C:archaeal-type flagellum"/>
    <property type="evidence" value="ECO:0007669"/>
    <property type="project" value="UniProtKB-SubCell"/>
</dbReference>
<dbReference type="OrthoDB" id="102632at2157"/>
<evidence type="ECO:0000256" key="4">
    <source>
        <dbReference type="RuleBase" id="RU361282"/>
    </source>
</evidence>
<evidence type="ECO:0000256" key="3">
    <source>
        <dbReference type="ARBA" id="ARBA00022440"/>
    </source>
</evidence>
<keyword evidence="5" id="KW-0812">Transmembrane</keyword>
<comment type="caution">
    <text evidence="6">The sequence shown here is derived from an EMBL/GenBank/DDBJ whole genome shotgun (WGS) entry which is preliminary data.</text>
</comment>
<protein>
    <recommendedName>
        <fullName evidence="4">Flagellin</fullName>
    </recommendedName>
</protein>
<dbReference type="NCBIfam" id="TIGR02537">
    <property type="entry name" value="arch_flag_Nterm"/>
    <property type="match status" value="1"/>
</dbReference>
<evidence type="ECO:0000313" key="6">
    <source>
        <dbReference type="EMBL" id="ELY90416.1"/>
    </source>
</evidence>
<dbReference type="AlphaFoldDB" id="L9ZWH1"/>